<dbReference type="SUPFAM" id="SSF82199">
    <property type="entry name" value="SET domain"/>
    <property type="match status" value="1"/>
</dbReference>
<reference evidence="1 2" key="1">
    <citation type="journal article" date="2014" name="Genome Announc.">
        <title>Draft genome sequence of Sclerotinia borealis, a psychrophilic plant pathogenic fungus.</title>
        <authorList>
            <person name="Mardanov A.V."/>
            <person name="Beletsky A.V."/>
            <person name="Kadnikov V.V."/>
            <person name="Ignatov A.N."/>
            <person name="Ravin N.V."/>
        </authorList>
    </citation>
    <scope>NUCLEOTIDE SEQUENCE [LARGE SCALE GENOMIC DNA]</scope>
    <source>
        <strain evidence="2">F-4157</strain>
    </source>
</reference>
<dbReference type="EMBL" id="AYSA01000716">
    <property type="protein sequence ID" value="ESZ90006.1"/>
    <property type="molecule type" value="Genomic_DNA"/>
</dbReference>
<protein>
    <recommendedName>
        <fullName evidence="3">SET domain-containing protein</fullName>
    </recommendedName>
</protein>
<organism evidence="1 2">
    <name type="scientific">Sclerotinia borealis (strain F-4128)</name>
    <dbReference type="NCBI Taxonomy" id="1432307"/>
    <lineage>
        <taxon>Eukaryota</taxon>
        <taxon>Fungi</taxon>
        <taxon>Dikarya</taxon>
        <taxon>Ascomycota</taxon>
        <taxon>Pezizomycotina</taxon>
        <taxon>Leotiomycetes</taxon>
        <taxon>Helotiales</taxon>
        <taxon>Sclerotiniaceae</taxon>
        <taxon>Sclerotinia</taxon>
    </lineage>
</organism>
<gene>
    <name evidence="1" type="ORF">SBOR_9609</name>
</gene>
<accession>W9C284</accession>
<dbReference type="OrthoDB" id="3458019at2759"/>
<comment type="caution">
    <text evidence="1">The sequence shown here is derived from an EMBL/GenBank/DDBJ whole genome shotgun (WGS) entry which is preliminary data.</text>
</comment>
<dbReference type="Gene3D" id="2.170.270.10">
    <property type="entry name" value="SET domain"/>
    <property type="match status" value="1"/>
</dbReference>
<dbReference type="Proteomes" id="UP000019487">
    <property type="component" value="Unassembled WGS sequence"/>
</dbReference>
<sequence length="279" mass="31547">MMSFGASHPDVQNGTDIVGERQNIQHSAGHLRTAGSVVYRDTILMLFLHVATQYTVLTRFNDLDDDSKESFLRLTQAGNMSMDYLTTYQQNQIVFPALAGCGSEGSILPTHGLPFDHGCIPNAICVIESDLLEIRLTKDLGTDEKICLCYCPMTLPVLERRSFMSRMYGIENHSCSACLFEIQTIVNGIQRPTVDSRRRDFFDTVISFQNKNWKYMADGEAQLCEEAREINERGLGMGLDPYLRDIFSKAERKAREAKFDCNILMARYLLNIIDMQAGL</sequence>
<evidence type="ECO:0008006" key="3">
    <source>
        <dbReference type="Google" id="ProtNLM"/>
    </source>
</evidence>
<evidence type="ECO:0000313" key="1">
    <source>
        <dbReference type="EMBL" id="ESZ90006.1"/>
    </source>
</evidence>
<dbReference type="HOGENOM" id="CLU_998054_0_0_1"/>
<dbReference type="InterPro" id="IPR046341">
    <property type="entry name" value="SET_dom_sf"/>
</dbReference>
<evidence type="ECO:0000313" key="2">
    <source>
        <dbReference type="Proteomes" id="UP000019487"/>
    </source>
</evidence>
<dbReference type="AlphaFoldDB" id="W9C284"/>
<name>W9C284_SCLBF</name>
<keyword evidence="2" id="KW-1185">Reference proteome</keyword>
<proteinExistence type="predicted"/>